<dbReference type="EMBL" id="CP111026">
    <property type="protein sequence ID" value="WAR27346.1"/>
    <property type="molecule type" value="Genomic_DNA"/>
</dbReference>
<accession>A0ABY7G2R6</accession>
<keyword evidence="3" id="KW-1185">Reference proteome</keyword>
<evidence type="ECO:0000313" key="2">
    <source>
        <dbReference type="EMBL" id="WAR27346.1"/>
    </source>
</evidence>
<dbReference type="Proteomes" id="UP001164746">
    <property type="component" value="Chromosome 15"/>
</dbReference>
<gene>
    <name evidence="2" type="ORF">MAR_013050</name>
</gene>
<dbReference type="PANTHER" id="PTHR47642">
    <property type="entry name" value="ATP-DEPENDENT DNA HELICASE"/>
    <property type="match status" value="1"/>
</dbReference>
<name>A0ABY7G2R6_MYAAR</name>
<feature type="compositionally biased region" description="Basic and acidic residues" evidence="1">
    <location>
        <begin position="15"/>
        <end position="24"/>
    </location>
</feature>
<organism evidence="2 3">
    <name type="scientific">Mya arenaria</name>
    <name type="common">Soft-shell clam</name>
    <dbReference type="NCBI Taxonomy" id="6604"/>
    <lineage>
        <taxon>Eukaryota</taxon>
        <taxon>Metazoa</taxon>
        <taxon>Spiralia</taxon>
        <taxon>Lophotrochozoa</taxon>
        <taxon>Mollusca</taxon>
        <taxon>Bivalvia</taxon>
        <taxon>Autobranchia</taxon>
        <taxon>Heteroconchia</taxon>
        <taxon>Euheterodonta</taxon>
        <taxon>Imparidentia</taxon>
        <taxon>Neoheterodontei</taxon>
        <taxon>Myida</taxon>
        <taxon>Myoidea</taxon>
        <taxon>Myidae</taxon>
        <taxon>Mya</taxon>
    </lineage>
</organism>
<feature type="region of interest" description="Disordered" evidence="1">
    <location>
        <begin position="1"/>
        <end position="79"/>
    </location>
</feature>
<evidence type="ECO:0000313" key="3">
    <source>
        <dbReference type="Proteomes" id="UP001164746"/>
    </source>
</evidence>
<dbReference type="InterPro" id="IPR051055">
    <property type="entry name" value="PIF1_helicase"/>
</dbReference>
<feature type="compositionally biased region" description="Basic residues" evidence="1">
    <location>
        <begin position="1"/>
        <end position="14"/>
    </location>
</feature>
<evidence type="ECO:0000256" key="1">
    <source>
        <dbReference type="SAM" id="MobiDB-lite"/>
    </source>
</evidence>
<reference evidence="2" key="1">
    <citation type="submission" date="2022-11" db="EMBL/GenBank/DDBJ databases">
        <title>Centuries of genome instability and evolution in soft-shell clam transmissible cancer (bioRxiv).</title>
        <authorList>
            <person name="Hart S.F.M."/>
            <person name="Yonemitsu M.A."/>
            <person name="Giersch R.M."/>
            <person name="Beal B.F."/>
            <person name="Arriagada G."/>
            <person name="Davis B.W."/>
            <person name="Ostrander E.A."/>
            <person name="Goff S.P."/>
            <person name="Metzger M.J."/>
        </authorList>
    </citation>
    <scope>NUCLEOTIDE SEQUENCE</scope>
    <source>
        <strain evidence="2">MELC-2E11</strain>
        <tissue evidence="2">Siphon/mantle</tissue>
    </source>
</reference>
<protein>
    <submittedName>
        <fullName evidence="2">Uncharacterized protein</fullName>
    </submittedName>
</protein>
<dbReference type="PANTHER" id="PTHR47642:SF5">
    <property type="entry name" value="ATP-DEPENDENT DNA HELICASE"/>
    <property type="match status" value="1"/>
</dbReference>
<proteinExistence type="predicted"/>
<sequence length="601" mass="69274">MKVKHQLRGKKGKIQKSEEREMKVKHQLREKREDLGVRRKRNERETPAQRKKREDSEVRRKRNESETPAKKERRKPSGHLQTALKAFKTGIQNCPIFICTNCNRMLYRTSLKRYNINNYKGDMLNCSTDKLSHDDIECVCTFCQKSLKQNKLPSLAVNNNLELSEVPYEFDHLNSLKYIFISRRIPFMKLLALLRGKQKAVHGCVVNVPIEPDQVPSADTFITIKLKKKLKYRGHSYINVVLNENWIEDSCNVDPELWGSLVQNNQLFSNHENNEQSTDEDNRSKLSVIPFDSCVQPKDIVDESVLSIAPGEGKIPISVAQDQYAEEMAFPQLFPTGKFGLSHERPTKLSMKKYFQARLLNCDGRFAKNIDYIFYAQYRVDGSKREQDPDLFDLVNLVQTHTHSVACRKHGKTCRFAFPRPPLDETLVLKPLENPPSRAMQEVYSTALTSVSEQLVDVEESTTLQIILDKVKVEKELYLNALHWIKTKSGQPAVLLKRKPVSVNINNYNTTLMRAWEGNIDVQYVTNVYSCVMYLASYVPKPEKTLGDVLRSSLTHREVSAQEAVYRVLSIPLTQGSREVLFVATDMPEDRTRLFKSMEIL</sequence>
<feature type="compositionally biased region" description="Basic and acidic residues" evidence="1">
    <location>
        <begin position="30"/>
        <end position="70"/>
    </location>
</feature>